<organism evidence="2 3">
    <name type="scientific">Candidatus Sungbacteria bacterium RIFCSPHIGHO2_02_FULL_51_29</name>
    <dbReference type="NCBI Taxonomy" id="1802273"/>
    <lineage>
        <taxon>Bacteria</taxon>
        <taxon>Candidatus Sungiibacteriota</taxon>
    </lineage>
</organism>
<accession>A0A1G2KT60</accession>
<name>A0A1G2KT60_9BACT</name>
<evidence type="ECO:0000313" key="2">
    <source>
        <dbReference type="EMBL" id="OHA02523.1"/>
    </source>
</evidence>
<comment type="caution">
    <text evidence="2">The sequence shown here is derived from an EMBL/GenBank/DDBJ whole genome shotgun (WGS) entry which is preliminary data.</text>
</comment>
<reference evidence="2 3" key="1">
    <citation type="journal article" date="2016" name="Nat. Commun.">
        <title>Thousands of microbial genomes shed light on interconnected biogeochemical processes in an aquifer system.</title>
        <authorList>
            <person name="Anantharaman K."/>
            <person name="Brown C.T."/>
            <person name="Hug L.A."/>
            <person name="Sharon I."/>
            <person name="Castelle C.J."/>
            <person name="Probst A.J."/>
            <person name="Thomas B.C."/>
            <person name="Singh A."/>
            <person name="Wilkins M.J."/>
            <person name="Karaoz U."/>
            <person name="Brodie E.L."/>
            <person name="Williams K.H."/>
            <person name="Hubbard S.S."/>
            <person name="Banfield J.F."/>
        </authorList>
    </citation>
    <scope>NUCLEOTIDE SEQUENCE [LARGE SCALE GENOMIC DNA]</scope>
</reference>
<dbReference type="GO" id="GO:0003824">
    <property type="term" value="F:catalytic activity"/>
    <property type="evidence" value="ECO:0007669"/>
    <property type="project" value="InterPro"/>
</dbReference>
<evidence type="ECO:0000259" key="1">
    <source>
        <dbReference type="Pfam" id="PF00383"/>
    </source>
</evidence>
<dbReference type="InterPro" id="IPR016193">
    <property type="entry name" value="Cytidine_deaminase-like"/>
</dbReference>
<dbReference type="EMBL" id="MHQL01000032">
    <property type="protein sequence ID" value="OHA02523.1"/>
    <property type="molecule type" value="Genomic_DNA"/>
</dbReference>
<sequence length="186" mass="20744">MKTTRDDMRFMVFMGSVALHSVLGTCDRLRTACGIIKDKRLRGVGYNGSISGMPHCDDVGHLMEENHCLATRHGEANAISNTDRKYVRGGQAIVVATPCINCMKDLAAEGVRHIDCVGSYANSRGQEHLDDIARVKGITIRQHEIDWAELFQKLFDLLARKGGILYRSGYRLRIIKEPLTGDERIA</sequence>
<dbReference type="Proteomes" id="UP000177811">
    <property type="component" value="Unassembled WGS sequence"/>
</dbReference>
<dbReference type="Gene3D" id="3.40.140.10">
    <property type="entry name" value="Cytidine Deaminase, domain 2"/>
    <property type="match status" value="1"/>
</dbReference>
<dbReference type="InterPro" id="IPR002125">
    <property type="entry name" value="CMP_dCMP_dom"/>
</dbReference>
<dbReference type="Pfam" id="PF00383">
    <property type="entry name" value="dCMP_cyt_deam_1"/>
    <property type="match status" value="1"/>
</dbReference>
<dbReference type="AlphaFoldDB" id="A0A1G2KT60"/>
<gene>
    <name evidence="2" type="ORF">A3C16_00575</name>
</gene>
<dbReference type="SUPFAM" id="SSF53927">
    <property type="entry name" value="Cytidine deaminase-like"/>
    <property type="match status" value="1"/>
</dbReference>
<feature type="domain" description="CMP/dCMP-type deaminase" evidence="1">
    <location>
        <begin position="7"/>
        <end position="113"/>
    </location>
</feature>
<proteinExistence type="predicted"/>
<evidence type="ECO:0000313" key="3">
    <source>
        <dbReference type="Proteomes" id="UP000177811"/>
    </source>
</evidence>
<protein>
    <recommendedName>
        <fullName evidence="1">CMP/dCMP-type deaminase domain-containing protein</fullName>
    </recommendedName>
</protein>